<keyword evidence="8" id="KW-0175">Coiled coil</keyword>
<dbReference type="InterPro" id="IPR011990">
    <property type="entry name" value="TPR-like_helical_dom_sf"/>
</dbReference>
<feature type="compositionally biased region" description="Acidic residues" evidence="9">
    <location>
        <begin position="55"/>
        <end position="64"/>
    </location>
</feature>
<dbReference type="GO" id="GO:0005856">
    <property type="term" value="C:cytoskeleton"/>
    <property type="evidence" value="ECO:0007669"/>
    <property type="project" value="UniProtKB-SubCell"/>
</dbReference>
<comment type="function">
    <text evidence="7">Activator of KIF1B plus-end-directed microtubule motor activity. Required for organization of axonal microtubules, and axonal outgrowth and maintenance during peripheral and central nervous system development.</text>
</comment>
<evidence type="ECO:0000256" key="3">
    <source>
        <dbReference type="ARBA" id="ARBA00016840"/>
    </source>
</evidence>
<dbReference type="GO" id="GO:1990535">
    <property type="term" value="P:neuron projection maintenance"/>
    <property type="evidence" value="ECO:0007669"/>
    <property type="project" value="TreeGrafter"/>
</dbReference>
<dbReference type="AlphaFoldDB" id="A0A4X2LBJ5"/>
<feature type="compositionally biased region" description="Basic and acidic residues" evidence="9">
    <location>
        <begin position="27"/>
        <end position="38"/>
    </location>
</feature>
<sequence length="625" mass="71658">MATPAAWAAACEKFRASLSLSQVQSQKDPENDPYKSKYRARELLQEVKALLGPAADEDEDEEGPAAERAGPGARAGAGAGAEPSARAVRLAAVELQLGLNHIDTEELAAGEEHLQNCLRLVCRSRLEPAAVSLHLQAQVHGFSFLPVNNLGILWSERDEIETAQTYLESAEALYNQYMKEIGNPPLDPNEHFLPEEEKLTEQERSRRFEKAYTHTLYYLAQVYQHLEMIEKAAQYCHTTLKRQLEYSGYHPVEWAINAATLSQYYINKQCFMESRHCLSAASVIFTQAEQTPSTEDTETEQEQQDLRQRRAEIARCWIKYCLNLLQNAQASLEDNIGELDLDKQSELKAQRKREEDEKENGRKKVVLFGTSDVCDAILAIEEKVACVPPLDFGEAREVFLVGQNYVCEAKEYFQVDGYITDHIEIVQDHSSLFKVLAFFEEDYERRCKMHKRRIAMLEPLTVDLNPQYYLLITRQLQFELAHTYYEMMDLKVAIANRLEELDSHTVKKINSLAQSAIKYYELFLDSLRDPNKVFPEQLSEDVLRPALVAKFHIARLYGKLITCDGRKELDNMQASLEYYMFLVDYCERYPEAVRAVETELELSREMAGLLPAKMERLRAKLSPFT</sequence>
<dbReference type="GO" id="GO:0005739">
    <property type="term" value="C:mitochondrion"/>
    <property type="evidence" value="ECO:0007669"/>
    <property type="project" value="Ensembl"/>
</dbReference>
<evidence type="ECO:0000256" key="7">
    <source>
        <dbReference type="ARBA" id="ARBA00045179"/>
    </source>
</evidence>
<dbReference type="Gene3D" id="1.25.40.10">
    <property type="entry name" value="Tetratricopeptide repeat domain"/>
    <property type="match status" value="1"/>
</dbReference>
<reference evidence="10" key="2">
    <citation type="submission" date="2025-08" db="UniProtKB">
        <authorList>
            <consortium name="Ensembl"/>
        </authorList>
    </citation>
    <scope>IDENTIFICATION</scope>
</reference>
<evidence type="ECO:0000256" key="6">
    <source>
        <dbReference type="ARBA" id="ARBA00030697"/>
    </source>
</evidence>
<comment type="similarity">
    <text evidence="2">Belongs to the KIF-binding protein family.</text>
</comment>
<evidence type="ECO:0000256" key="1">
    <source>
        <dbReference type="ARBA" id="ARBA00004245"/>
    </source>
</evidence>
<dbReference type="STRING" id="29139.ENSVURP00010019090"/>
<dbReference type="PANTHER" id="PTHR46321">
    <property type="entry name" value="KIF1-BINDING PROTEIN"/>
    <property type="match status" value="1"/>
</dbReference>
<evidence type="ECO:0000313" key="11">
    <source>
        <dbReference type="Proteomes" id="UP000314987"/>
    </source>
</evidence>
<organism evidence="10 11">
    <name type="scientific">Vombatus ursinus</name>
    <name type="common">Common wombat</name>
    <dbReference type="NCBI Taxonomy" id="29139"/>
    <lineage>
        <taxon>Eukaryota</taxon>
        <taxon>Metazoa</taxon>
        <taxon>Chordata</taxon>
        <taxon>Craniata</taxon>
        <taxon>Vertebrata</taxon>
        <taxon>Euteleostomi</taxon>
        <taxon>Mammalia</taxon>
        <taxon>Metatheria</taxon>
        <taxon>Diprotodontia</taxon>
        <taxon>Vombatidae</taxon>
        <taxon>Vombatus</taxon>
    </lineage>
</organism>
<dbReference type="GO" id="GO:0001701">
    <property type="term" value="P:in utero embryonic development"/>
    <property type="evidence" value="ECO:0007669"/>
    <property type="project" value="Ensembl"/>
</dbReference>
<reference evidence="10" key="3">
    <citation type="submission" date="2025-09" db="UniProtKB">
        <authorList>
            <consortium name="Ensembl"/>
        </authorList>
    </citation>
    <scope>IDENTIFICATION</scope>
</reference>
<reference evidence="11" key="1">
    <citation type="submission" date="2018-12" db="EMBL/GenBank/DDBJ databases">
        <authorList>
            <person name="Yazar S."/>
        </authorList>
    </citation>
    <scope>NUCLEOTIDE SEQUENCE [LARGE SCALE GENOMIC DNA]</scope>
</reference>
<keyword evidence="11" id="KW-1185">Reference proteome</keyword>
<proteinExistence type="inferred from homology"/>
<dbReference type="GO" id="GO:0019894">
    <property type="term" value="F:kinesin binding"/>
    <property type="evidence" value="ECO:0007669"/>
    <property type="project" value="Ensembl"/>
</dbReference>
<protein>
    <recommendedName>
        <fullName evidence="3">KIF-binding protein</fullName>
    </recommendedName>
    <alternativeName>
        <fullName evidence="6">KIF1-binding protein</fullName>
    </alternativeName>
</protein>
<dbReference type="Ensembl" id="ENSVURT00010021711.1">
    <property type="protein sequence ID" value="ENSVURP00010019090.1"/>
    <property type="gene ID" value="ENSVURG00010014531.1"/>
</dbReference>
<dbReference type="GO" id="GO:0021952">
    <property type="term" value="P:central nervous system projection neuron axonogenesis"/>
    <property type="evidence" value="ECO:0007669"/>
    <property type="project" value="TreeGrafter"/>
</dbReference>
<feature type="region of interest" description="Disordered" evidence="9">
    <location>
        <begin position="49"/>
        <end position="81"/>
    </location>
</feature>
<dbReference type="GO" id="GO:0047497">
    <property type="term" value="P:mitochondrion transport along microtubule"/>
    <property type="evidence" value="ECO:0007669"/>
    <property type="project" value="Ensembl"/>
</dbReference>
<dbReference type="GO" id="GO:0140311">
    <property type="term" value="F:protein sequestering activity"/>
    <property type="evidence" value="ECO:0007669"/>
    <property type="project" value="Ensembl"/>
</dbReference>
<dbReference type="Pfam" id="PF12309">
    <property type="entry name" value="KBP_C"/>
    <property type="match status" value="1"/>
</dbReference>
<name>A0A4X2LBJ5_VOMUR</name>
<dbReference type="PANTHER" id="PTHR46321:SF1">
    <property type="entry name" value="KIF-BINDING PROTEIN"/>
    <property type="match status" value="1"/>
</dbReference>
<evidence type="ECO:0000256" key="5">
    <source>
        <dbReference type="ARBA" id="ARBA00023212"/>
    </source>
</evidence>
<keyword evidence="4" id="KW-0963">Cytoplasm</keyword>
<evidence type="ECO:0000313" key="10">
    <source>
        <dbReference type="Ensembl" id="ENSVURP00010019090.1"/>
    </source>
</evidence>
<evidence type="ECO:0000256" key="8">
    <source>
        <dbReference type="SAM" id="Coils"/>
    </source>
</evidence>
<accession>A0A4X2LBJ5</accession>
<evidence type="ECO:0000256" key="2">
    <source>
        <dbReference type="ARBA" id="ARBA00010305"/>
    </source>
</evidence>
<comment type="subcellular location">
    <subcellularLocation>
        <location evidence="1">Cytoplasm</location>
        <location evidence="1">Cytoskeleton</location>
    </subcellularLocation>
</comment>
<dbReference type="GeneTree" id="ENSGT00390000013819"/>
<keyword evidence="5" id="KW-0206">Cytoskeleton</keyword>
<feature type="coiled-coil region" evidence="8">
    <location>
        <begin position="322"/>
        <end position="364"/>
    </location>
</feature>
<evidence type="ECO:0000256" key="9">
    <source>
        <dbReference type="SAM" id="MobiDB-lite"/>
    </source>
</evidence>
<dbReference type="OMA" id="ICRECWY"/>
<dbReference type="Proteomes" id="UP000314987">
    <property type="component" value="Unassembled WGS sequence"/>
</dbReference>
<dbReference type="SUPFAM" id="SSF48452">
    <property type="entry name" value="TPR-like"/>
    <property type="match status" value="1"/>
</dbReference>
<evidence type="ECO:0000256" key="4">
    <source>
        <dbReference type="ARBA" id="ARBA00022490"/>
    </source>
</evidence>
<dbReference type="InterPro" id="IPR022083">
    <property type="entry name" value="KBP"/>
</dbReference>
<dbReference type="GO" id="GO:0000226">
    <property type="term" value="P:microtubule cytoskeleton organization"/>
    <property type="evidence" value="ECO:0007669"/>
    <property type="project" value="TreeGrafter"/>
</dbReference>
<feature type="region of interest" description="Disordered" evidence="9">
    <location>
        <begin position="19"/>
        <end position="38"/>
    </location>
</feature>
<gene>
    <name evidence="10" type="primary">KIFBP</name>
</gene>